<feature type="transmembrane region" description="Helical" evidence="1">
    <location>
        <begin position="31"/>
        <end position="49"/>
    </location>
</feature>
<keyword evidence="1" id="KW-0812">Transmembrane</keyword>
<name>A0A1B3ZE45_9SPHN</name>
<reference evidence="2 3" key="1">
    <citation type="submission" date="2016-01" db="EMBL/GenBank/DDBJ databases">
        <title>Complete genome and mega plasmid sequence of Sphingomonas panacis DCY99 elicits systemic resistance in rice to Xanthomonas oryzae.</title>
        <authorList>
            <person name="Kim Y.J."/>
            <person name="Yang D.C."/>
            <person name="Sing P."/>
        </authorList>
    </citation>
    <scope>NUCLEOTIDE SEQUENCE [LARGE SCALE GENOMIC DNA]</scope>
    <source>
        <strain evidence="2 3">DCY99</strain>
    </source>
</reference>
<organism evidence="2 3">
    <name type="scientific">Sphingomonas panacis</name>
    <dbReference type="NCBI Taxonomy" id="1560345"/>
    <lineage>
        <taxon>Bacteria</taxon>
        <taxon>Pseudomonadati</taxon>
        <taxon>Pseudomonadota</taxon>
        <taxon>Alphaproteobacteria</taxon>
        <taxon>Sphingomonadales</taxon>
        <taxon>Sphingomonadaceae</taxon>
        <taxon>Sphingomonas</taxon>
    </lineage>
</organism>
<dbReference type="Proteomes" id="UP000094256">
    <property type="component" value="Chromosome"/>
</dbReference>
<proteinExistence type="predicted"/>
<dbReference type="AlphaFoldDB" id="A0A1B3ZE45"/>
<evidence type="ECO:0000313" key="3">
    <source>
        <dbReference type="Proteomes" id="UP000094256"/>
    </source>
</evidence>
<keyword evidence="1" id="KW-1133">Transmembrane helix</keyword>
<protein>
    <submittedName>
        <fullName evidence="2">Uncharacterized protein</fullName>
    </submittedName>
</protein>
<feature type="transmembrane region" description="Helical" evidence="1">
    <location>
        <begin position="6"/>
        <end position="26"/>
    </location>
</feature>
<accession>A0A1B3ZE45</accession>
<gene>
    <name evidence="2" type="ORF">AWL63_18885</name>
</gene>
<dbReference type="EMBL" id="CP014168">
    <property type="protein sequence ID" value="AOH85697.1"/>
    <property type="molecule type" value="Genomic_DNA"/>
</dbReference>
<keyword evidence="1" id="KW-0472">Membrane</keyword>
<feature type="transmembrane region" description="Helical" evidence="1">
    <location>
        <begin position="94"/>
        <end position="111"/>
    </location>
</feature>
<evidence type="ECO:0000256" key="1">
    <source>
        <dbReference type="SAM" id="Phobius"/>
    </source>
</evidence>
<keyword evidence="3" id="KW-1185">Reference proteome</keyword>
<sequence length="121" mass="13336">MGADVSIILVNFGICLIIFPSVAGYIVQKHAFISILLILTEALFLVVLGQTQAAQVTDVCLDQIRLAQKQGYEILGGNIRCVAFEFSTANFLKWWGYLLPGFLAGMAVSLIKQKIAEKKMR</sequence>
<dbReference type="KEGG" id="span:AWL63_18885"/>
<evidence type="ECO:0000313" key="2">
    <source>
        <dbReference type="EMBL" id="AOH85697.1"/>
    </source>
</evidence>